<dbReference type="Pfam" id="PF00873">
    <property type="entry name" value="ACR_tran"/>
    <property type="match status" value="1"/>
</dbReference>
<proteinExistence type="predicted"/>
<dbReference type="OMA" id="HETENLM"/>
<evidence type="ECO:0008006" key="4">
    <source>
        <dbReference type="Google" id="ProtNLM"/>
    </source>
</evidence>
<keyword evidence="1" id="KW-0812">Transmembrane</keyword>
<dbReference type="Gene3D" id="1.20.1640.10">
    <property type="entry name" value="Multidrug efflux transporter AcrB transmembrane domain"/>
    <property type="match status" value="1"/>
</dbReference>
<keyword evidence="1" id="KW-0472">Membrane</keyword>
<name>A0A401TWQ2_CHIPU</name>
<feature type="transmembrane region" description="Helical" evidence="1">
    <location>
        <begin position="142"/>
        <end position="168"/>
    </location>
</feature>
<dbReference type="PANTHER" id="PTHR32063:SF13">
    <property type="entry name" value="MULTIDRUG EFFLUX PUMP SUBUNIT ACRB-RELATED"/>
    <property type="match status" value="1"/>
</dbReference>
<dbReference type="EMBL" id="BEZZ01206810">
    <property type="protein sequence ID" value="GCC47050.1"/>
    <property type="molecule type" value="Genomic_DNA"/>
</dbReference>
<dbReference type="GO" id="GO:0042910">
    <property type="term" value="F:xenobiotic transmembrane transporter activity"/>
    <property type="evidence" value="ECO:0007669"/>
    <property type="project" value="TreeGrafter"/>
</dbReference>
<reference evidence="2 3" key="1">
    <citation type="journal article" date="2018" name="Nat. Ecol. Evol.">
        <title>Shark genomes provide insights into elasmobranch evolution and the origin of vertebrates.</title>
        <authorList>
            <person name="Hara Y"/>
            <person name="Yamaguchi K"/>
            <person name="Onimaru K"/>
            <person name="Kadota M"/>
            <person name="Koyanagi M"/>
            <person name="Keeley SD"/>
            <person name="Tatsumi K"/>
            <person name="Tanaka K"/>
            <person name="Motone F"/>
            <person name="Kageyama Y"/>
            <person name="Nozu R"/>
            <person name="Adachi N"/>
            <person name="Nishimura O"/>
            <person name="Nakagawa R"/>
            <person name="Tanegashima C"/>
            <person name="Kiyatake I"/>
            <person name="Matsumoto R"/>
            <person name="Murakumo K"/>
            <person name="Nishida K"/>
            <person name="Terakita A"/>
            <person name="Kuratani S"/>
            <person name="Sato K"/>
            <person name="Hyodo S Kuraku.S."/>
        </authorList>
    </citation>
    <scope>NUCLEOTIDE SEQUENCE [LARGE SCALE GENOMIC DNA]</scope>
</reference>
<evidence type="ECO:0000256" key="1">
    <source>
        <dbReference type="SAM" id="Phobius"/>
    </source>
</evidence>
<dbReference type="SUPFAM" id="SSF82866">
    <property type="entry name" value="Multidrug efflux transporter AcrB transmembrane domain"/>
    <property type="match status" value="1"/>
</dbReference>
<keyword evidence="3" id="KW-1185">Reference proteome</keyword>
<dbReference type="AlphaFoldDB" id="A0A401TWQ2"/>
<dbReference type="Proteomes" id="UP000287033">
    <property type="component" value="Unassembled WGS sequence"/>
</dbReference>
<comment type="caution">
    <text evidence="2">The sequence shown here is derived from an EMBL/GenBank/DDBJ whole genome shotgun (WGS) entry which is preliminary data.</text>
</comment>
<dbReference type="GO" id="GO:0005886">
    <property type="term" value="C:plasma membrane"/>
    <property type="evidence" value="ECO:0007669"/>
    <property type="project" value="TreeGrafter"/>
</dbReference>
<dbReference type="InterPro" id="IPR001036">
    <property type="entry name" value="Acrflvin-R"/>
</dbReference>
<gene>
    <name evidence="2" type="ORF">chiPu_0031315</name>
</gene>
<dbReference type="OrthoDB" id="10068035at2759"/>
<feature type="transmembrane region" description="Helical" evidence="1">
    <location>
        <begin position="12"/>
        <end position="28"/>
    </location>
</feature>
<feature type="transmembrane region" description="Helical" evidence="1">
    <location>
        <begin position="114"/>
        <end position="136"/>
    </location>
</feature>
<organism evidence="2 3">
    <name type="scientific">Chiloscyllium punctatum</name>
    <name type="common">Brownbanded bambooshark</name>
    <name type="synonym">Hemiscyllium punctatum</name>
    <dbReference type="NCBI Taxonomy" id="137246"/>
    <lineage>
        <taxon>Eukaryota</taxon>
        <taxon>Metazoa</taxon>
        <taxon>Chordata</taxon>
        <taxon>Craniata</taxon>
        <taxon>Vertebrata</taxon>
        <taxon>Chondrichthyes</taxon>
        <taxon>Elasmobranchii</taxon>
        <taxon>Galeomorphii</taxon>
        <taxon>Galeoidea</taxon>
        <taxon>Orectolobiformes</taxon>
        <taxon>Hemiscylliidae</taxon>
        <taxon>Chiloscyllium</taxon>
    </lineage>
</organism>
<protein>
    <recommendedName>
        <fullName evidence="4">SSD domain-containing protein</fullName>
    </recommendedName>
</protein>
<dbReference type="Gene3D" id="3.30.70.1440">
    <property type="entry name" value="Multidrug efflux transporter AcrB pore domain"/>
    <property type="match status" value="1"/>
</dbReference>
<evidence type="ECO:0000313" key="2">
    <source>
        <dbReference type="EMBL" id="GCC47050.1"/>
    </source>
</evidence>
<sequence length="196" mass="21066">MSYQEKEVGSQIYFVFALALLLVYLVLAGQYESWYAPISVILAVPLSLLGPMLVLTALRIENNLYTQIGTILLIALSAKNAILIVEVALEHHIRDGKPVLESAIDAARARFRPILMTSFAFILGVLPLVIATGAGANARKSIGITVFSGMIASTCLAVLFVPAFFVVVQNFENWRKAKKGKAAGPQAAQQAPGTAH</sequence>
<dbReference type="PANTHER" id="PTHR32063">
    <property type="match status" value="1"/>
</dbReference>
<evidence type="ECO:0000313" key="3">
    <source>
        <dbReference type="Proteomes" id="UP000287033"/>
    </source>
</evidence>
<feature type="transmembrane region" description="Helical" evidence="1">
    <location>
        <begin position="34"/>
        <end position="58"/>
    </location>
</feature>
<accession>A0A401TWQ2</accession>
<dbReference type="STRING" id="137246.A0A401TWQ2"/>
<keyword evidence="1" id="KW-1133">Transmembrane helix</keyword>